<protein>
    <recommendedName>
        <fullName evidence="13">S-phase kinase-associated protein 2</fullName>
    </recommendedName>
    <alternativeName>
        <fullName evidence="15">Cyclin-A/CDK2-associated protein p45</fullName>
    </alternativeName>
    <alternativeName>
        <fullName evidence="14">F-box protein Skp2</fullName>
    </alternativeName>
</protein>
<evidence type="ECO:0000256" key="14">
    <source>
        <dbReference type="ARBA" id="ARBA00077776"/>
    </source>
</evidence>
<dbReference type="SUPFAM" id="SSF52047">
    <property type="entry name" value="RNI-like"/>
    <property type="match status" value="1"/>
</dbReference>
<dbReference type="GO" id="GO:0005737">
    <property type="term" value="C:cytoplasm"/>
    <property type="evidence" value="ECO:0007669"/>
    <property type="project" value="UniProtKB-SubCell"/>
</dbReference>
<evidence type="ECO:0000256" key="6">
    <source>
        <dbReference type="ARBA" id="ARBA00022614"/>
    </source>
</evidence>
<keyword evidence="11" id="KW-0539">Nucleus</keyword>
<dbReference type="Gene3D" id="3.80.10.10">
    <property type="entry name" value="Ribonuclease Inhibitor"/>
    <property type="match status" value="1"/>
</dbReference>
<reference evidence="19" key="1">
    <citation type="submission" date="2025-08" db="UniProtKB">
        <authorList>
            <consortium name="RefSeq"/>
        </authorList>
    </citation>
    <scope>IDENTIFICATION</scope>
</reference>
<keyword evidence="10" id="KW-0007">Acetylation</keyword>
<keyword evidence="6" id="KW-0433">Leucine-rich repeat</keyword>
<dbReference type="GO" id="GO:0140767">
    <property type="term" value="F:enzyme-substrate adaptor activity"/>
    <property type="evidence" value="ECO:0007669"/>
    <property type="project" value="UniProtKB-ARBA"/>
</dbReference>
<dbReference type="GO" id="GO:1905168">
    <property type="term" value="P:positive regulation of double-strand break repair via homologous recombination"/>
    <property type="evidence" value="ECO:0007669"/>
    <property type="project" value="UniProtKB-ARBA"/>
</dbReference>
<evidence type="ECO:0000313" key="19">
    <source>
        <dbReference type="RefSeq" id="XP_013883036.1"/>
    </source>
</evidence>
<name>A0A2I4CSR5_AUSLI</name>
<dbReference type="GO" id="GO:0016301">
    <property type="term" value="F:kinase activity"/>
    <property type="evidence" value="ECO:0007669"/>
    <property type="project" value="UniProtKB-KW"/>
</dbReference>
<organism evidence="18 19">
    <name type="scientific">Austrofundulus limnaeus</name>
    <name type="common">Annual killifish</name>
    <dbReference type="NCBI Taxonomy" id="52670"/>
    <lineage>
        <taxon>Eukaryota</taxon>
        <taxon>Metazoa</taxon>
        <taxon>Chordata</taxon>
        <taxon>Craniata</taxon>
        <taxon>Vertebrata</taxon>
        <taxon>Euteleostomi</taxon>
        <taxon>Actinopterygii</taxon>
        <taxon>Neopterygii</taxon>
        <taxon>Teleostei</taxon>
        <taxon>Neoteleostei</taxon>
        <taxon>Acanthomorphata</taxon>
        <taxon>Ovalentaria</taxon>
        <taxon>Atherinomorphae</taxon>
        <taxon>Cyprinodontiformes</taxon>
        <taxon>Rivulidae</taxon>
        <taxon>Austrofundulus</taxon>
    </lineage>
</organism>
<dbReference type="AlphaFoldDB" id="A0A2I4CSR5"/>
<comment type="subcellular location">
    <subcellularLocation>
        <location evidence="2">Cytoplasm</location>
    </subcellularLocation>
    <subcellularLocation>
        <location evidence="1">Nucleus</location>
    </subcellularLocation>
</comment>
<evidence type="ECO:0000256" key="15">
    <source>
        <dbReference type="ARBA" id="ARBA00081589"/>
    </source>
</evidence>
<evidence type="ECO:0000256" key="8">
    <source>
        <dbReference type="ARBA" id="ARBA00022786"/>
    </source>
</evidence>
<evidence type="ECO:0000256" key="9">
    <source>
        <dbReference type="ARBA" id="ARBA00022843"/>
    </source>
</evidence>
<comment type="pathway">
    <text evidence="3">Protein modification; protein ubiquitination.</text>
</comment>
<proteinExistence type="predicted"/>
<evidence type="ECO:0000256" key="7">
    <source>
        <dbReference type="ARBA" id="ARBA00022737"/>
    </source>
</evidence>
<dbReference type="GeneID" id="106531672"/>
<sequence>MSDDRRQVGAVPSAGWREREGPESGSGSSVGPLQDLSWTSLRGGSRIRTKRGSRGCLVQGLVNTPPHKVQLLVHRDKENPFVLARRSRRSRESSSGVSWERLPEELLLRIYLHLDLQDLLRVCVVCRRWNRLVFDQSLWHSVDLEGLTHTGPALQQVLKTQVRRLRCPRACVEDLQLTGSSPLQLVELDLSSSIIPTEVLQNILRRCRQLQNLSLEGLQLSDDIISCLMKNSDLLQLNLSSCSNVSAAAVGDLLRSCCRLEQLNMSWCSFSSEHVKNLVKNLSPSVTGLNLSGYREMLTLDEVKVLVDRCPDVQTLDLSDSTLLTADSFLVLQQLKNLQHLSLSRCYQLHLAALSDLGRTLPSLRFLDVFGLVQENQLVSLRKAMPHVSINSRPFSCVARPTPAGRTGSLQPDCSMWERTCRLRVRV</sequence>
<dbReference type="InterPro" id="IPR036047">
    <property type="entry name" value="F-box-like_dom_sf"/>
</dbReference>
<evidence type="ECO:0000256" key="2">
    <source>
        <dbReference type="ARBA" id="ARBA00004496"/>
    </source>
</evidence>
<dbReference type="GO" id="GO:0070534">
    <property type="term" value="P:protein K63-linked ubiquitination"/>
    <property type="evidence" value="ECO:0007669"/>
    <property type="project" value="UniProtKB-ARBA"/>
</dbReference>
<feature type="compositionally biased region" description="Low complexity" evidence="16">
    <location>
        <begin position="23"/>
        <end position="32"/>
    </location>
</feature>
<dbReference type="InterPro" id="IPR001810">
    <property type="entry name" value="F-box_dom"/>
</dbReference>
<keyword evidence="5" id="KW-0597">Phosphoprotein</keyword>
<dbReference type="GO" id="GO:0005634">
    <property type="term" value="C:nucleus"/>
    <property type="evidence" value="ECO:0007669"/>
    <property type="project" value="UniProtKB-SubCell"/>
</dbReference>
<evidence type="ECO:0000256" key="3">
    <source>
        <dbReference type="ARBA" id="ARBA00004906"/>
    </source>
</evidence>
<dbReference type="STRING" id="52670.A0A2I4CSR5"/>
<keyword evidence="7" id="KW-0677">Repeat</keyword>
<gene>
    <name evidence="19" type="primary">skp2</name>
</gene>
<comment type="function">
    <text evidence="12">Substrate recognition component of a SCF (SKP1-CUL1-F-box protein) E3 ubiquitin-protein ligase complex which mediates the ubiquitination and subsequent proteasomal degradation of target proteins involved in cell cycle progression, signal transduction and transcription. Specifically recognizes phosphorylated CDKN1B/p27kip and is involved in regulation of G1/S transition. Degradation of CDKN1B/p27kip also requires CKS1. Recognizes target proteins ORC1, CDT1, RBL2, KMT2A/MLL1, CDK9, RAG2, NBN, FOXO1, UBP43, YTHDF2, and probably MYC, TOB1 and TAL1. Degradation of TAL1 also requires STUB1. Recognizes CDKN1A in association with CCNE1 or CCNE2 and CDK2. Promotes ubiquitination and destruction of CDH1 in a CK1-dependent manner, thereby regulating cell migration. Following phosphorylation in response to DNA damage, mediates 'Lys-63'-linked ubiquitination of NBN, promoting ATM recruitment to DNA damage sites and DNA repair via homologous recombination.</text>
</comment>
<keyword evidence="9" id="KW-0832">Ubl conjugation</keyword>
<dbReference type="SMART" id="SM00256">
    <property type="entry name" value="FBOX"/>
    <property type="match status" value="1"/>
</dbReference>
<evidence type="ECO:0000256" key="13">
    <source>
        <dbReference type="ARBA" id="ARBA00071634"/>
    </source>
</evidence>
<keyword evidence="18" id="KW-1185">Reference proteome</keyword>
<dbReference type="SUPFAM" id="SSF81383">
    <property type="entry name" value="F-box domain"/>
    <property type="match status" value="1"/>
</dbReference>
<dbReference type="InterPro" id="IPR006553">
    <property type="entry name" value="Leu-rich_rpt_Cys-con_subtyp"/>
</dbReference>
<evidence type="ECO:0000256" key="12">
    <source>
        <dbReference type="ARBA" id="ARBA00056227"/>
    </source>
</evidence>
<feature type="region of interest" description="Disordered" evidence="16">
    <location>
        <begin position="1"/>
        <end position="37"/>
    </location>
</feature>
<dbReference type="InParanoid" id="A0A2I4CSR5"/>
<dbReference type="SMART" id="SM00367">
    <property type="entry name" value="LRR_CC"/>
    <property type="match status" value="5"/>
</dbReference>
<evidence type="ECO:0000256" key="11">
    <source>
        <dbReference type="ARBA" id="ARBA00023242"/>
    </source>
</evidence>
<dbReference type="KEGG" id="alim:106531672"/>
<dbReference type="Pfam" id="PF12937">
    <property type="entry name" value="F-box-like"/>
    <property type="match status" value="1"/>
</dbReference>
<dbReference type="PROSITE" id="PS50181">
    <property type="entry name" value="FBOX"/>
    <property type="match status" value="1"/>
</dbReference>
<accession>A0A2I4CSR5</accession>
<dbReference type="FunFam" id="3.80.10.10:FF:000105">
    <property type="entry name" value="S-phase kinase-associated protein 2"/>
    <property type="match status" value="1"/>
</dbReference>
<dbReference type="PANTHER" id="PTHR46976:SF1">
    <property type="entry name" value="PROTEIN ARABIDILLO 1"/>
    <property type="match status" value="1"/>
</dbReference>
<dbReference type="CTD" id="6502"/>
<evidence type="ECO:0000256" key="16">
    <source>
        <dbReference type="SAM" id="MobiDB-lite"/>
    </source>
</evidence>
<evidence type="ECO:0000256" key="1">
    <source>
        <dbReference type="ARBA" id="ARBA00004123"/>
    </source>
</evidence>
<dbReference type="GO" id="GO:0000082">
    <property type="term" value="P:G1/S transition of mitotic cell cycle"/>
    <property type="evidence" value="ECO:0007669"/>
    <property type="project" value="UniProtKB-ARBA"/>
</dbReference>
<feature type="domain" description="F-box" evidence="17">
    <location>
        <begin position="96"/>
        <end position="142"/>
    </location>
</feature>
<evidence type="ECO:0000259" key="17">
    <source>
        <dbReference type="PROSITE" id="PS50181"/>
    </source>
</evidence>
<dbReference type="InterPro" id="IPR032675">
    <property type="entry name" value="LRR_dom_sf"/>
</dbReference>
<keyword evidence="19" id="KW-0808">Transferase</keyword>
<keyword evidence="4" id="KW-0963">Cytoplasm</keyword>
<dbReference type="OrthoDB" id="2095648at2759"/>
<dbReference type="PANTHER" id="PTHR46976">
    <property type="entry name" value="PROTEIN ARABIDILLO 1"/>
    <property type="match status" value="1"/>
</dbReference>
<evidence type="ECO:0000256" key="5">
    <source>
        <dbReference type="ARBA" id="ARBA00022553"/>
    </source>
</evidence>
<dbReference type="RefSeq" id="XP_013883036.1">
    <property type="nucleotide sequence ID" value="XM_014027582.1"/>
</dbReference>
<keyword evidence="8" id="KW-0833">Ubl conjugation pathway</keyword>
<dbReference type="Proteomes" id="UP000192220">
    <property type="component" value="Unplaced"/>
</dbReference>
<keyword evidence="19" id="KW-0418">Kinase</keyword>
<dbReference type="GO" id="GO:0019005">
    <property type="term" value="C:SCF ubiquitin ligase complex"/>
    <property type="evidence" value="ECO:0007669"/>
    <property type="project" value="UniProtKB-ARBA"/>
</dbReference>
<evidence type="ECO:0000313" key="18">
    <source>
        <dbReference type="Proteomes" id="UP000192220"/>
    </source>
</evidence>
<evidence type="ECO:0000256" key="10">
    <source>
        <dbReference type="ARBA" id="ARBA00022990"/>
    </source>
</evidence>
<dbReference type="GO" id="GO:0006511">
    <property type="term" value="P:ubiquitin-dependent protein catabolic process"/>
    <property type="evidence" value="ECO:0007669"/>
    <property type="project" value="UniProtKB-ARBA"/>
</dbReference>
<evidence type="ECO:0000256" key="4">
    <source>
        <dbReference type="ARBA" id="ARBA00022490"/>
    </source>
</evidence>